<evidence type="ECO:0000313" key="2">
    <source>
        <dbReference type="EMBL" id="CDN87909.1"/>
    </source>
</evidence>
<dbReference type="Pfam" id="PF13723">
    <property type="entry name" value="Ketoacyl-synt_2"/>
    <property type="match status" value="1"/>
</dbReference>
<organism evidence="2 3">
    <name type="scientific">Hydrogenophaga intermedia</name>
    <dbReference type="NCBI Taxonomy" id="65786"/>
    <lineage>
        <taxon>Bacteria</taxon>
        <taxon>Pseudomonadati</taxon>
        <taxon>Pseudomonadota</taxon>
        <taxon>Betaproteobacteria</taxon>
        <taxon>Burkholderiales</taxon>
        <taxon>Comamonadaceae</taxon>
        <taxon>Hydrogenophaga</taxon>
    </lineage>
</organism>
<reference evidence="3" key="2">
    <citation type="submission" date="2014-11" db="EMBL/GenBank/DDBJ databases">
        <title>Draft genome sequence of Hydrogenophaga intermedia S1.</title>
        <authorList>
            <person name="Gan H.M."/>
            <person name="Chew T.H."/>
            <person name="Stolz A."/>
        </authorList>
    </citation>
    <scope>NUCLEOTIDE SEQUENCE [LARGE SCALE GENOMIC DNA]</scope>
    <source>
        <strain evidence="3">S1</strain>
    </source>
</reference>
<dbReference type="InterPro" id="IPR014030">
    <property type="entry name" value="Ketoacyl_synth_N"/>
</dbReference>
<accession>A0A1L1PJH7</accession>
<sequence>MNGTALWLHGLSIIAPGLPDWAHAAPVLRGEQAWAHAPSVLPPAEALPAAERRRASRAVRVALALGLHALQGHDPGEVATVFTSSGADGHNCHALCEQLAGEDRAISPTRFHNSVHNAAAGYWGIATRSMAPSQVLCAHDGSLGAGWIDALGQLACDGGELLLVAYDSEYPEPLHTCRPVPDAAGVAFWLGTTPREQSLGTLRTTLVTDDPEAMAQAPLDALRTDFPALRCLPLLERIARRDERPVVIDYLAPQRLRVQFTPADHEHQQPRPAHAA</sequence>
<evidence type="ECO:0000259" key="1">
    <source>
        <dbReference type="Pfam" id="PF13723"/>
    </source>
</evidence>
<reference evidence="3" key="1">
    <citation type="submission" date="2014-02" db="EMBL/GenBank/DDBJ databases">
        <authorList>
            <person name="Gan H."/>
        </authorList>
    </citation>
    <scope>NUCLEOTIDE SEQUENCE [LARGE SCALE GENOMIC DNA]</scope>
    <source>
        <strain evidence="3">S1</strain>
    </source>
</reference>
<name>A0A1L1PJH7_HYDIT</name>
<proteinExistence type="predicted"/>
<evidence type="ECO:0000313" key="3">
    <source>
        <dbReference type="Proteomes" id="UP000028878"/>
    </source>
</evidence>
<feature type="domain" description="Beta-ketoacyl synthase-like N-terminal" evidence="1">
    <location>
        <begin position="35"/>
        <end position="194"/>
    </location>
</feature>
<dbReference type="AlphaFoldDB" id="A0A1L1PJH7"/>
<dbReference type="EMBL" id="CCAE010000016">
    <property type="protein sequence ID" value="CDN87909.1"/>
    <property type="molecule type" value="Genomic_DNA"/>
</dbReference>
<dbReference type="SUPFAM" id="SSF53901">
    <property type="entry name" value="Thiolase-like"/>
    <property type="match status" value="1"/>
</dbReference>
<dbReference type="RefSeq" id="WP_009520345.1">
    <property type="nucleotide sequence ID" value="NZ_CCAE010000016.1"/>
</dbReference>
<protein>
    <recommendedName>
        <fullName evidence="1">Beta-ketoacyl synthase-like N-terminal domain-containing protein</fullName>
    </recommendedName>
</protein>
<dbReference type="GO" id="GO:0016746">
    <property type="term" value="F:acyltransferase activity"/>
    <property type="evidence" value="ECO:0007669"/>
    <property type="project" value="InterPro"/>
</dbReference>
<dbReference type="Proteomes" id="UP000028878">
    <property type="component" value="Unassembled WGS sequence"/>
</dbReference>
<dbReference type="InterPro" id="IPR016039">
    <property type="entry name" value="Thiolase-like"/>
</dbReference>
<gene>
    <name evidence="2" type="ORF">BN948_02337</name>
</gene>
<keyword evidence="3" id="KW-1185">Reference proteome</keyword>